<gene>
    <name evidence="2" type="ORF">PGTUg99_034729</name>
</gene>
<reference evidence="2 3" key="1">
    <citation type="submission" date="2019-05" db="EMBL/GenBank/DDBJ databases">
        <title>Emergence of the Ug99 lineage of the wheat stem rust pathogen through somatic hybridization.</title>
        <authorList>
            <person name="Li F."/>
            <person name="Upadhyaya N.M."/>
            <person name="Sperschneider J."/>
            <person name="Matny O."/>
            <person name="Nguyen-Phuc H."/>
            <person name="Mago R."/>
            <person name="Raley C."/>
            <person name="Miller M.E."/>
            <person name="Silverstein K.A.T."/>
            <person name="Henningsen E."/>
            <person name="Hirsch C.D."/>
            <person name="Visser B."/>
            <person name="Pretorius Z.A."/>
            <person name="Steffenson B.J."/>
            <person name="Schwessinger B."/>
            <person name="Dodds P.N."/>
            <person name="Figueroa M."/>
        </authorList>
    </citation>
    <scope>NUCLEOTIDE SEQUENCE [LARGE SCALE GENOMIC DNA]</scope>
    <source>
        <strain evidence="2 3">Ug99</strain>
    </source>
</reference>
<evidence type="ECO:0000313" key="3">
    <source>
        <dbReference type="Proteomes" id="UP000325313"/>
    </source>
</evidence>
<name>A0A5B0RGD3_PUCGR</name>
<dbReference type="EMBL" id="VDEP01000203">
    <property type="protein sequence ID" value="KAA1124787.1"/>
    <property type="molecule type" value="Genomic_DNA"/>
</dbReference>
<feature type="region of interest" description="Disordered" evidence="1">
    <location>
        <begin position="1"/>
        <end position="20"/>
    </location>
</feature>
<proteinExistence type="predicted"/>
<evidence type="ECO:0000313" key="2">
    <source>
        <dbReference type="EMBL" id="KAA1124787.1"/>
    </source>
</evidence>
<organism evidence="2 3">
    <name type="scientific">Puccinia graminis f. sp. tritici</name>
    <dbReference type="NCBI Taxonomy" id="56615"/>
    <lineage>
        <taxon>Eukaryota</taxon>
        <taxon>Fungi</taxon>
        <taxon>Dikarya</taxon>
        <taxon>Basidiomycota</taxon>
        <taxon>Pucciniomycotina</taxon>
        <taxon>Pucciniomycetes</taxon>
        <taxon>Pucciniales</taxon>
        <taxon>Pucciniaceae</taxon>
        <taxon>Puccinia</taxon>
    </lineage>
</organism>
<dbReference type="AlphaFoldDB" id="A0A5B0RGD3"/>
<dbReference type="Proteomes" id="UP000325313">
    <property type="component" value="Unassembled WGS sequence"/>
</dbReference>
<comment type="caution">
    <text evidence="2">The sequence shown here is derived from an EMBL/GenBank/DDBJ whole genome shotgun (WGS) entry which is preliminary data.</text>
</comment>
<sequence length="106" mass="11619">MPNPLLPQGGGPATSNNMSNVDMYVTEGSLPAVENHLADKISWAGCLLVGALDGCPASFPWLCDDHPMDGTLKTLNRMFSKKLSKWVSFGWIKTTELGIQWMLFGY</sequence>
<protein>
    <submittedName>
        <fullName evidence="2">Uncharacterized protein</fullName>
    </submittedName>
</protein>
<evidence type="ECO:0000256" key="1">
    <source>
        <dbReference type="SAM" id="MobiDB-lite"/>
    </source>
</evidence>
<accession>A0A5B0RGD3</accession>